<evidence type="ECO:0000259" key="3">
    <source>
        <dbReference type="PROSITE" id="PS50157"/>
    </source>
</evidence>
<dbReference type="PROSITE" id="PS00028">
    <property type="entry name" value="ZINC_FINGER_C2H2_1"/>
    <property type="match status" value="2"/>
</dbReference>
<keyword evidence="1" id="KW-0863">Zinc-finger</keyword>
<dbReference type="Proteomes" id="UP000887013">
    <property type="component" value="Unassembled WGS sequence"/>
</dbReference>
<evidence type="ECO:0000313" key="4">
    <source>
        <dbReference type="EMBL" id="GFT06704.1"/>
    </source>
</evidence>
<dbReference type="SMART" id="SM00355">
    <property type="entry name" value="ZnF_C2H2"/>
    <property type="match status" value="2"/>
</dbReference>
<evidence type="ECO:0000313" key="5">
    <source>
        <dbReference type="Proteomes" id="UP000887013"/>
    </source>
</evidence>
<feature type="region of interest" description="Disordered" evidence="2">
    <location>
        <begin position="267"/>
        <end position="304"/>
    </location>
</feature>
<protein>
    <recommendedName>
        <fullName evidence="3">C2H2-type domain-containing protein</fullName>
    </recommendedName>
</protein>
<dbReference type="GO" id="GO:0008270">
    <property type="term" value="F:zinc ion binding"/>
    <property type="evidence" value="ECO:0007669"/>
    <property type="project" value="UniProtKB-KW"/>
</dbReference>
<evidence type="ECO:0000256" key="1">
    <source>
        <dbReference type="PROSITE-ProRule" id="PRU00042"/>
    </source>
</evidence>
<dbReference type="InterPro" id="IPR013087">
    <property type="entry name" value="Znf_C2H2_type"/>
</dbReference>
<organism evidence="4 5">
    <name type="scientific">Nephila pilipes</name>
    <name type="common">Giant wood spider</name>
    <name type="synonym">Nephila maculata</name>
    <dbReference type="NCBI Taxonomy" id="299642"/>
    <lineage>
        <taxon>Eukaryota</taxon>
        <taxon>Metazoa</taxon>
        <taxon>Ecdysozoa</taxon>
        <taxon>Arthropoda</taxon>
        <taxon>Chelicerata</taxon>
        <taxon>Arachnida</taxon>
        <taxon>Araneae</taxon>
        <taxon>Araneomorphae</taxon>
        <taxon>Entelegynae</taxon>
        <taxon>Araneoidea</taxon>
        <taxon>Nephilidae</taxon>
        <taxon>Nephila</taxon>
    </lineage>
</organism>
<dbReference type="PROSITE" id="PS50157">
    <property type="entry name" value="ZINC_FINGER_C2H2_2"/>
    <property type="match status" value="1"/>
</dbReference>
<proteinExistence type="predicted"/>
<accession>A0A8X6NBX6</accession>
<comment type="caution">
    <text evidence="4">The sequence shown here is derived from an EMBL/GenBank/DDBJ whole genome shotgun (WGS) entry which is preliminary data.</text>
</comment>
<sequence length="722" mass="84017">MEFSCDYCKVVFTDIEQYLRHKYIIHDGRELRRLNCDNGLTWNYFFKKFEKWSGTELSIRSKRSQLNEKKSVETFVEVYKRSFGEINNDPIPIRQQVLPEEAISATIFEHFESHKNTHSSEQQVNPLSNRNQVSVVSRCSQIHFRNPQIRPDTCERSCKVSDHTTPSIDILSSHLRTIDKARQTIIVNRETQNLFKNFENSNEYYRAEMSSQSLCLLKTDEGSSSTNQAEYLYFRKDIASESPPLSHFVESKKKKIKYKSSRKIYNEKPTVNIQDQDEEKPSGYQNDETKLKKPKRSTQRSGTHSGEKTYVLAEWSCCQYDNRHVFCLHMGLNPNVPKLRCDYCNGVLIDIEHYLKHKYITHYGQRLCPLTSDDRLSWQSFLERFAAWSRRELVNRSTRGQVKANERVDTPAEDDNLYFGEVHFDQIPIRQQVLTQGGTSSSVYDHFERHNYNQLSGQQMYQQFYTNQLPWAPNCKPMESCNLQMRPGTSTSEIFSGIPHLNRPALAGFTSHFLNTQNPIQPSIVNRSTHQCKTSYENSVAIYREPMSTGEGHAESPFAKEAQYDDVRKRHASKSPQENYLEDSMKKRLNRKGSLQSLNKQSALCEDYNKNMLSGCQVSQTELRMKQFCSYSVLTKEAISSFFFKHFERHKNIQPLEQQVNPPVNQNQIYVVSRCSQIYSLSLQLRPDTCETCFEVSDHTNPSIKSLLHISKRYISQGKPAL</sequence>
<reference evidence="4" key="1">
    <citation type="submission" date="2020-08" db="EMBL/GenBank/DDBJ databases">
        <title>Multicomponent nature underlies the extraordinary mechanical properties of spider dragline silk.</title>
        <authorList>
            <person name="Kono N."/>
            <person name="Nakamura H."/>
            <person name="Mori M."/>
            <person name="Yoshida Y."/>
            <person name="Ohtoshi R."/>
            <person name="Malay A.D."/>
            <person name="Moran D.A.P."/>
            <person name="Tomita M."/>
            <person name="Numata K."/>
            <person name="Arakawa K."/>
        </authorList>
    </citation>
    <scope>NUCLEOTIDE SEQUENCE</scope>
</reference>
<dbReference type="EMBL" id="BMAW01102974">
    <property type="protein sequence ID" value="GFT06704.1"/>
    <property type="molecule type" value="Genomic_DNA"/>
</dbReference>
<evidence type="ECO:0000256" key="2">
    <source>
        <dbReference type="SAM" id="MobiDB-lite"/>
    </source>
</evidence>
<keyword evidence="5" id="KW-1185">Reference proteome</keyword>
<name>A0A8X6NBX6_NEPPI</name>
<keyword evidence="1" id="KW-0479">Metal-binding</keyword>
<gene>
    <name evidence="4" type="ORF">NPIL_321821</name>
</gene>
<dbReference type="AlphaFoldDB" id="A0A8X6NBX6"/>
<feature type="domain" description="C2H2-type" evidence="3">
    <location>
        <begin position="3"/>
        <end position="31"/>
    </location>
</feature>
<keyword evidence="1" id="KW-0862">Zinc</keyword>